<reference evidence="1 2" key="1">
    <citation type="submission" date="2015-04" db="EMBL/GenBank/DDBJ databases">
        <title>Microcin producing Clostridium sp. JC272T.</title>
        <authorList>
            <person name="Jyothsna T."/>
            <person name="Sasikala C."/>
            <person name="Ramana C."/>
        </authorList>
    </citation>
    <scope>NUCLEOTIDE SEQUENCE [LARGE SCALE GENOMIC DNA]</scope>
    <source>
        <strain evidence="1 2">JC272</strain>
    </source>
</reference>
<evidence type="ECO:0000313" key="2">
    <source>
        <dbReference type="Proteomes" id="UP000034407"/>
    </source>
</evidence>
<dbReference type="Proteomes" id="UP000034407">
    <property type="component" value="Unassembled WGS sequence"/>
</dbReference>
<comment type="caution">
    <text evidence="1">The sequence shown here is derived from an EMBL/GenBank/DDBJ whole genome shotgun (WGS) entry which is preliminary data.</text>
</comment>
<gene>
    <name evidence="1" type="ORF">VN21_15930</name>
</gene>
<proteinExistence type="predicted"/>
<dbReference type="OrthoDB" id="1754168at2"/>
<organism evidence="1 2">
    <name type="scientific">Paraclostridium benzoelyticum</name>
    <dbReference type="NCBI Taxonomy" id="1629550"/>
    <lineage>
        <taxon>Bacteria</taxon>
        <taxon>Bacillati</taxon>
        <taxon>Bacillota</taxon>
        <taxon>Clostridia</taxon>
        <taxon>Peptostreptococcales</taxon>
        <taxon>Peptostreptococcaceae</taxon>
        <taxon>Paraclostridium</taxon>
    </lineage>
</organism>
<dbReference type="AlphaFoldDB" id="A0A0M3DCW7"/>
<accession>A0A0M3DCW7</accession>
<dbReference type="RefSeq" id="WP_046824126.1">
    <property type="nucleotide sequence ID" value="NZ_LBBT01000331.1"/>
</dbReference>
<dbReference type="EMBL" id="LBBT01000331">
    <property type="protein sequence ID" value="KKY00128.1"/>
    <property type="molecule type" value="Genomic_DNA"/>
</dbReference>
<evidence type="ECO:0000313" key="1">
    <source>
        <dbReference type="EMBL" id="KKY00128.1"/>
    </source>
</evidence>
<name>A0A0M3DCW7_9FIRM</name>
<dbReference type="PATRIC" id="fig|1629550.3.peg.2686"/>
<keyword evidence="2" id="KW-1185">Reference proteome</keyword>
<protein>
    <submittedName>
        <fullName evidence="1">Uncharacterized protein</fullName>
    </submittedName>
</protein>
<sequence length="125" mass="14553">MGIDKFLVDEEKVELPKKNYKSKVDDKLKTKFEEEEVKPNSINLLEMEEDKKSSKKVSMSIYFDEDDLKLLKAISKFKNTTVNKTVMSILEGPLETTKSNLPNDFNIDKLAKDYDKTSRNKKARR</sequence>